<evidence type="ECO:0000313" key="2">
    <source>
        <dbReference type="EMBL" id="KKN24876.1"/>
    </source>
</evidence>
<protein>
    <submittedName>
        <fullName evidence="2">Uncharacterized protein</fullName>
    </submittedName>
</protein>
<feature type="region of interest" description="Disordered" evidence="1">
    <location>
        <begin position="1"/>
        <end position="27"/>
    </location>
</feature>
<feature type="compositionally biased region" description="Basic and acidic residues" evidence="1">
    <location>
        <begin position="169"/>
        <end position="185"/>
    </location>
</feature>
<organism evidence="2">
    <name type="scientific">marine sediment metagenome</name>
    <dbReference type="NCBI Taxonomy" id="412755"/>
    <lineage>
        <taxon>unclassified sequences</taxon>
        <taxon>metagenomes</taxon>
        <taxon>ecological metagenomes</taxon>
    </lineage>
</organism>
<reference evidence="2" key="1">
    <citation type="journal article" date="2015" name="Nature">
        <title>Complex archaea that bridge the gap between prokaryotes and eukaryotes.</title>
        <authorList>
            <person name="Spang A."/>
            <person name="Saw J.H."/>
            <person name="Jorgensen S.L."/>
            <person name="Zaremba-Niedzwiedzka K."/>
            <person name="Martijn J."/>
            <person name="Lind A.E."/>
            <person name="van Eijk R."/>
            <person name="Schleper C."/>
            <person name="Guy L."/>
            <person name="Ettema T.J."/>
        </authorList>
    </citation>
    <scope>NUCLEOTIDE SEQUENCE</scope>
</reference>
<feature type="region of interest" description="Disordered" evidence="1">
    <location>
        <begin position="163"/>
        <end position="185"/>
    </location>
</feature>
<dbReference type="Gene3D" id="1.25.10.10">
    <property type="entry name" value="Leucine-rich Repeat Variant"/>
    <property type="match status" value="1"/>
</dbReference>
<dbReference type="EMBL" id="LAZR01002849">
    <property type="protein sequence ID" value="KKN24876.1"/>
    <property type="molecule type" value="Genomic_DNA"/>
</dbReference>
<dbReference type="PANTHER" id="PTHR12697:SF5">
    <property type="entry name" value="DEOXYHYPUSINE HYDROXYLASE"/>
    <property type="match status" value="1"/>
</dbReference>
<dbReference type="InterPro" id="IPR011989">
    <property type="entry name" value="ARM-like"/>
</dbReference>
<dbReference type="InterPro" id="IPR016024">
    <property type="entry name" value="ARM-type_fold"/>
</dbReference>
<dbReference type="SUPFAM" id="SSF48371">
    <property type="entry name" value="ARM repeat"/>
    <property type="match status" value="1"/>
</dbReference>
<dbReference type="AlphaFoldDB" id="A0A0F9RIR0"/>
<evidence type="ECO:0000256" key="1">
    <source>
        <dbReference type="SAM" id="MobiDB-lite"/>
    </source>
</evidence>
<gene>
    <name evidence="2" type="ORF">LCGC14_0890520</name>
</gene>
<dbReference type="Pfam" id="PF13646">
    <property type="entry name" value="HEAT_2"/>
    <property type="match status" value="1"/>
</dbReference>
<comment type="caution">
    <text evidence="2">The sequence shown here is derived from an EMBL/GenBank/DDBJ whole genome shotgun (WGS) entry which is preliminary data.</text>
</comment>
<sequence length="185" mass="20693">MIMRKNKNFGPDPNLNPYKAKQPTPPSSRSFIDFNTQRVCPSCGKAIKITYNFCKFCGVDLSSIEPIGNSDEISKQLAITAATDPDPGVRKEAIDTLGEFGEKKILGVLTYLLLNDPDENVRKEAADELGDLHHPYSMEVLAKALKDESPIVRKEAIEGLKKIKRKTKPEKLDKGKPKERVDHEE</sequence>
<dbReference type="GO" id="GO:0016491">
    <property type="term" value="F:oxidoreductase activity"/>
    <property type="evidence" value="ECO:0007669"/>
    <property type="project" value="TreeGrafter"/>
</dbReference>
<proteinExistence type="predicted"/>
<name>A0A0F9RIR0_9ZZZZ</name>
<dbReference type="SMART" id="SM00567">
    <property type="entry name" value="EZ_HEAT"/>
    <property type="match status" value="2"/>
</dbReference>
<dbReference type="InterPro" id="IPR004155">
    <property type="entry name" value="PBS_lyase_HEAT"/>
</dbReference>
<accession>A0A0F9RIR0</accession>
<dbReference type="PANTHER" id="PTHR12697">
    <property type="entry name" value="PBS LYASE HEAT-LIKE PROTEIN"/>
    <property type="match status" value="1"/>
</dbReference>